<dbReference type="FunFam" id="4.10.260.10:FF:000001">
    <property type="entry name" value="Guanine nucleotide-binding protein subunit gamma"/>
    <property type="match status" value="1"/>
</dbReference>
<dbReference type="FunFam" id="1.10.8.270:FF:000004">
    <property type="entry name" value="TBC1 domain family, member 22B"/>
    <property type="match status" value="1"/>
</dbReference>
<dbReference type="Proteomes" id="UP000663828">
    <property type="component" value="Unassembled WGS sequence"/>
</dbReference>
<feature type="domain" description="G protein gamma" evidence="14">
    <location>
        <begin position="550"/>
        <end position="617"/>
    </location>
</feature>
<evidence type="ECO:0000256" key="8">
    <source>
        <dbReference type="ARBA" id="ARBA00023224"/>
    </source>
</evidence>
<dbReference type="PROSITE" id="PS50086">
    <property type="entry name" value="TBC_RABGAP"/>
    <property type="match status" value="1"/>
</dbReference>
<dbReference type="EMBL" id="CAJNOR010000731">
    <property type="protein sequence ID" value="CAF0993535.1"/>
    <property type="molecule type" value="Genomic_DNA"/>
</dbReference>
<dbReference type="PANTHER" id="PTHR22957:SF26">
    <property type="entry name" value="LD44506P"/>
    <property type="match status" value="1"/>
</dbReference>
<dbReference type="FunFam" id="1.10.10.750:FF:000009">
    <property type="entry name" value="TBC1 domain family member 22A"/>
    <property type="match status" value="1"/>
</dbReference>
<dbReference type="GO" id="GO:0071889">
    <property type="term" value="F:14-3-3 protein binding"/>
    <property type="evidence" value="ECO:0007669"/>
    <property type="project" value="UniProtKB-ARBA"/>
</dbReference>
<dbReference type="SMART" id="SM00224">
    <property type="entry name" value="GGL"/>
    <property type="match status" value="1"/>
</dbReference>
<dbReference type="Gene3D" id="1.10.10.750">
    <property type="entry name" value="Ypt/Rab-GAP domain of gyp1p, domain 1"/>
    <property type="match status" value="1"/>
</dbReference>
<comment type="similarity">
    <text evidence="2 12">Belongs to the G protein gamma family.</text>
</comment>
<feature type="compositionally biased region" description="Low complexity" evidence="13">
    <location>
        <begin position="165"/>
        <end position="183"/>
    </location>
</feature>
<protein>
    <recommendedName>
        <fullName evidence="12">Guanine nucleotide-binding protein subunit gamma</fullName>
    </recommendedName>
</protein>
<evidence type="ECO:0000256" key="12">
    <source>
        <dbReference type="RuleBase" id="RU004973"/>
    </source>
</evidence>
<comment type="subcellular location">
    <subcellularLocation>
        <location evidence="1 12">Cell membrane</location>
        <topology evidence="1 12">Lipid-anchor</topology>
        <orientation evidence="1 12">Cytoplasmic side</orientation>
    </subcellularLocation>
</comment>
<evidence type="ECO:0000256" key="13">
    <source>
        <dbReference type="SAM" id="MobiDB-lite"/>
    </source>
</evidence>
<evidence type="ECO:0000259" key="14">
    <source>
        <dbReference type="PROSITE" id="PS50058"/>
    </source>
</evidence>
<dbReference type="FunFam" id="1.10.472.80:FF:000001">
    <property type="entry name" value="TBC1 domain family member 22B"/>
    <property type="match status" value="1"/>
</dbReference>
<feature type="domain" description="Rab-GAP TBC" evidence="15">
    <location>
        <begin position="219"/>
        <end position="445"/>
    </location>
</feature>
<dbReference type="PANTHER" id="PTHR22957">
    <property type="entry name" value="TBC1 DOMAIN FAMILY MEMBER GTPASE-ACTIVATING PROTEIN"/>
    <property type="match status" value="1"/>
</dbReference>
<keyword evidence="5" id="KW-0488">Methylation</keyword>
<dbReference type="GO" id="GO:0031681">
    <property type="term" value="F:G-protein beta-subunit binding"/>
    <property type="evidence" value="ECO:0007669"/>
    <property type="project" value="InterPro"/>
</dbReference>
<dbReference type="Pfam" id="PF00631">
    <property type="entry name" value="G-gamma"/>
    <property type="match status" value="1"/>
</dbReference>
<evidence type="ECO:0000256" key="3">
    <source>
        <dbReference type="ARBA" id="ARBA00022468"/>
    </source>
</evidence>
<evidence type="ECO:0000256" key="1">
    <source>
        <dbReference type="ARBA" id="ARBA00004342"/>
    </source>
</evidence>
<evidence type="ECO:0000313" key="16">
    <source>
        <dbReference type="EMBL" id="CAF0993535.1"/>
    </source>
</evidence>
<keyword evidence="10" id="KW-0636">Prenylation</keyword>
<dbReference type="SUPFAM" id="SSF47923">
    <property type="entry name" value="Ypt/Rab-GAP domain of gyp1p"/>
    <property type="match status" value="2"/>
</dbReference>
<dbReference type="AlphaFoldDB" id="A0A814GCX0"/>
<keyword evidence="3" id="KW-0343">GTPase activation</keyword>
<dbReference type="GO" id="GO:0007186">
    <property type="term" value="P:G protein-coupled receptor signaling pathway"/>
    <property type="evidence" value="ECO:0007669"/>
    <property type="project" value="InterPro"/>
</dbReference>
<dbReference type="InterPro" id="IPR015898">
    <property type="entry name" value="G-protein_gamma-like_dom"/>
</dbReference>
<gene>
    <name evidence="16" type="ORF">XAT740_LOCUS12825</name>
</gene>
<dbReference type="Gene3D" id="4.10.260.10">
    <property type="entry name" value="Transducin (heterotrimeric G protein), gamma chain"/>
    <property type="match status" value="1"/>
</dbReference>
<evidence type="ECO:0000256" key="6">
    <source>
        <dbReference type="ARBA" id="ARBA00022553"/>
    </source>
</evidence>
<comment type="function">
    <text evidence="12">Guanine nucleotide-binding proteins (G proteins) are involved as a modulator or transducer in various transmembrane signaling systems. The beta and gamma chains are required for the GTPase activity, for replacement of GDP by GTP, and for G protein-effector interaction.</text>
</comment>
<proteinExistence type="inferred from homology"/>
<evidence type="ECO:0000256" key="9">
    <source>
        <dbReference type="ARBA" id="ARBA00023288"/>
    </source>
</evidence>
<evidence type="ECO:0000256" key="10">
    <source>
        <dbReference type="ARBA" id="ARBA00023289"/>
    </source>
</evidence>
<keyword evidence="6" id="KW-0597">Phosphoprotein</keyword>
<dbReference type="Gene3D" id="1.10.472.80">
    <property type="entry name" value="Ypt/Rab-GAP domain of gyp1p, domain 3"/>
    <property type="match status" value="1"/>
</dbReference>
<keyword evidence="9 12" id="KW-0449">Lipoprotein</keyword>
<dbReference type="Pfam" id="PF00566">
    <property type="entry name" value="RabGAP-TBC"/>
    <property type="match status" value="1"/>
</dbReference>
<dbReference type="CDD" id="cd00068">
    <property type="entry name" value="GGL"/>
    <property type="match status" value="1"/>
</dbReference>
<comment type="subunit">
    <text evidence="12">G proteins are composed of 3 units; alpha, beta and gamma.</text>
</comment>
<dbReference type="GO" id="GO:0005834">
    <property type="term" value="C:heterotrimeric G-protein complex"/>
    <property type="evidence" value="ECO:0007669"/>
    <property type="project" value="InterPro"/>
</dbReference>
<evidence type="ECO:0000256" key="5">
    <source>
        <dbReference type="ARBA" id="ARBA00022481"/>
    </source>
</evidence>
<evidence type="ECO:0000256" key="7">
    <source>
        <dbReference type="ARBA" id="ARBA00023136"/>
    </source>
</evidence>
<comment type="caution">
    <text evidence="16">The sequence shown here is derived from an EMBL/GenBank/DDBJ whole genome shotgun (WGS) entry which is preliminary data.</text>
</comment>
<keyword evidence="17" id="KW-1185">Reference proteome</keyword>
<sequence>MRNVRFPLDTISSNRNALCHICIPVFGAQHPPLSKKPVLSNSSILKKKGQEKFAEYSINTDDAWEIDDRTMTLKILDSDNNPEEETDNHSQLVEISKQAVDEVASRIIQEHKSKRQSNQITIDASAVRRPTIGANVNLAACPGIGRRVGDYPNIKPLVPIRYSLNTNNNSNSSPSSSNNIRSNVPTKSDIDIQKENKFKQIIEQSNVDLNELRKASWNGIPKQYRAQAWKLLCGYLPAKTERRDDTLSRKRDEYWSYVSQYYHTRMEIEHQDTFRQIHIDIPRMNPLMPIFQQIVVQELFERILFIWAIRHPASGYVQGINDLVTPFFVVFLSEFIDNDIELENFDIGSLPEQNRRIVEADSFWATSHLLEGIQDNYTFAQPGIQYKVRTLEELAKRIDEPLYRHLRDQHIEFLQFAFRWMNNLLMRELPVRCTIRLWDTYLSEQNGFSQFHLYICAAFLVRFSKDLLREKDFQGILLLLQNLPTHSWTSNDISILTAEAYQLKIVSLLGYTNVLNISAQTWLEFLEENRVSCAFTPSGFSIKKILTKSNMSTLANKQKLVEQLRAEANIERVKVSVVCKDLIKFCQDHESGDVLVRGWAGFAKENPFKEKQGCVTL</sequence>
<dbReference type="InterPro" id="IPR035969">
    <property type="entry name" value="Rab-GAP_TBC_sf"/>
</dbReference>
<feature type="region of interest" description="Disordered" evidence="13">
    <location>
        <begin position="165"/>
        <end position="186"/>
    </location>
</feature>
<dbReference type="InterPro" id="IPR036284">
    <property type="entry name" value="GGL_sf"/>
</dbReference>
<dbReference type="PRINTS" id="PR00321">
    <property type="entry name" value="GPROTEING"/>
</dbReference>
<comment type="function">
    <text evidence="11">May act as a GTPase-activating protein for Rab family protein(s).</text>
</comment>
<accession>A0A814GCX0</accession>
<dbReference type="PROSITE" id="PS50058">
    <property type="entry name" value="G_PROTEIN_GAMMA"/>
    <property type="match status" value="1"/>
</dbReference>
<evidence type="ECO:0000259" key="15">
    <source>
        <dbReference type="PROSITE" id="PS50086"/>
    </source>
</evidence>
<dbReference type="SUPFAM" id="SSF48670">
    <property type="entry name" value="Transducin (heterotrimeric G protein), gamma chain"/>
    <property type="match status" value="1"/>
</dbReference>
<dbReference type="InterPro" id="IPR001770">
    <property type="entry name" value="G-protein_gamma"/>
</dbReference>
<keyword evidence="7 12" id="KW-0472">Membrane</keyword>
<dbReference type="InterPro" id="IPR000195">
    <property type="entry name" value="Rab-GAP-TBC_dom"/>
</dbReference>
<evidence type="ECO:0000313" key="17">
    <source>
        <dbReference type="Proteomes" id="UP000663828"/>
    </source>
</evidence>
<dbReference type="SMART" id="SM01224">
    <property type="entry name" value="G_gamma"/>
    <property type="match status" value="1"/>
</dbReference>
<dbReference type="Gene3D" id="1.10.8.270">
    <property type="entry name" value="putative rabgap domain of human tbc1 domain family member 14 like domains"/>
    <property type="match status" value="1"/>
</dbReference>
<evidence type="ECO:0000256" key="2">
    <source>
        <dbReference type="ARBA" id="ARBA00007431"/>
    </source>
</evidence>
<evidence type="ECO:0000256" key="11">
    <source>
        <dbReference type="ARBA" id="ARBA00043879"/>
    </source>
</evidence>
<dbReference type="SMART" id="SM00164">
    <property type="entry name" value="TBC"/>
    <property type="match status" value="1"/>
</dbReference>
<organism evidence="16 17">
    <name type="scientific">Adineta ricciae</name>
    <name type="common">Rotifer</name>
    <dbReference type="NCBI Taxonomy" id="249248"/>
    <lineage>
        <taxon>Eukaryota</taxon>
        <taxon>Metazoa</taxon>
        <taxon>Spiralia</taxon>
        <taxon>Gnathifera</taxon>
        <taxon>Rotifera</taxon>
        <taxon>Eurotatoria</taxon>
        <taxon>Bdelloidea</taxon>
        <taxon>Adinetida</taxon>
        <taxon>Adinetidae</taxon>
        <taxon>Adineta</taxon>
    </lineage>
</organism>
<keyword evidence="8 12" id="KW-0807">Transducer</keyword>
<reference evidence="16" key="1">
    <citation type="submission" date="2021-02" db="EMBL/GenBank/DDBJ databases">
        <authorList>
            <person name="Nowell W R."/>
        </authorList>
    </citation>
    <scope>NUCLEOTIDE SEQUENCE</scope>
</reference>
<name>A0A814GCX0_ADIRI</name>
<dbReference type="GO" id="GO:0005096">
    <property type="term" value="F:GTPase activator activity"/>
    <property type="evidence" value="ECO:0007669"/>
    <property type="project" value="UniProtKB-KW"/>
</dbReference>
<keyword evidence="4 12" id="KW-1003">Cell membrane</keyword>
<evidence type="ECO:0000256" key="4">
    <source>
        <dbReference type="ARBA" id="ARBA00022475"/>
    </source>
</evidence>